<comment type="caution">
    <text evidence="2">The sequence shown here is derived from an EMBL/GenBank/DDBJ whole genome shotgun (WGS) entry which is preliminary data.</text>
</comment>
<accession>A0A369K5V3</accession>
<protein>
    <submittedName>
        <fullName evidence="2">Uncharacterized protein</fullName>
    </submittedName>
</protein>
<sequence length="85" mass="9311">MSALHSAAKSDDSNTSNYSGWGSRGQKSYHESHAANRVSLLLNIVLHPTSSTIPRQRLNRDVFPVILNQTVISGHVIIRVAELCS</sequence>
<keyword evidence="3" id="KW-1185">Reference proteome</keyword>
<evidence type="ECO:0000256" key="1">
    <source>
        <dbReference type="SAM" id="MobiDB-lite"/>
    </source>
</evidence>
<organism evidence="2 3">
    <name type="scientific">Hypsizygus marmoreus</name>
    <name type="common">White beech mushroom</name>
    <name type="synonym">Agaricus marmoreus</name>
    <dbReference type="NCBI Taxonomy" id="39966"/>
    <lineage>
        <taxon>Eukaryota</taxon>
        <taxon>Fungi</taxon>
        <taxon>Dikarya</taxon>
        <taxon>Basidiomycota</taxon>
        <taxon>Agaricomycotina</taxon>
        <taxon>Agaricomycetes</taxon>
        <taxon>Agaricomycetidae</taxon>
        <taxon>Agaricales</taxon>
        <taxon>Tricholomatineae</taxon>
        <taxon>Lyophyllaceae</taxon>
        <taxon>Hypsizygus</taxon>
    </lineage>
</organism>
<reference evidence="2" key="1">
    <citation type="submission" date="2018-04" db="EMBL/GenBank/DDBJ databases">
        <title>Whole genome sequencing of Hypsizygus marmoreus.</title>
        <authorList>
            <person name="Choi I.-G."/>
            <person name="Min B."/>
            <person name="Kim J.-G."/>
            <person name="Kim S."/>
            <person name="Oh Y.-L."/>
            <person name="Kong W.-S."/>
            <person name="Park H."/>
            <person name="Jeong J."/>
            <person name="Song E.-S."/>
        </authorList>
    </citation>
    <scope>NUCLEOTIDE SEQUENCE [LARGE SCALE GENOMIC DNA]</scope>
    <source>
        <strain evidence="2">51987-8</strain>
    </source>
</reference>
<dbReference type="Proteomes" id="UP000076154">
    <property type="component" value="Unassembled WGS sequence"/>
</dbReference>
<dbReference type="AlphaFoldDB" id="A0A369K5V3"/>
<gene>
    <name evidence="2" type="ORF">Hypma_004493</name>
</gene>
<feature type="region of interest" description="Disordered" evidence="1">
    <location>
        <begin position="1"/>
        <end position="27"/>
    </location>
</feature>
<evidence type="ECO:0000313" key="2">
    <source>
        <dbReference type="EMBL" id="RDB27233.1"/>
    </source>
</evidence>
<proteinExistence type="predicted"/>
<dbReference type="InParanoid" id="A0A369K5V3"/>
<evidence type="ECO:0000313" key="3">
    <source>
        <dbReference type="Proteomes" id="UP000076154"/>
    </source>
</evidence>
<name>A0A369K5V3_HYPMA</name>
<dbReference type="EMBL" id="LUEZ02000017">
    <property type="protein sequence ID" value="RDB27233.1"/>
    <property type="molecule type" value="Genomic_DNA"/>
</dbReference>